<proteinExistence type="predicted"/>
<evidence type="ECO:0000313" key="4">
    <source>
        <dbReference type="Proteomes" id="UP001162164"/>
    </source>
</evidence>
<comment type="caution">
    <text evidence="3">The sequence shown here is derived from an EMBL/GenBank/DDBJ whole genome shotgun (WGS) entry which is preliminary data.</text>
</comment>
<feature type="transmembrane region" description="Helical" evidence="2">
    <location>
        <begin position="154"/>
        <end position="175"/>
    </location>
</feature>
<name>A0ABQ9J3T2_9CUCU</name>
<keyword evidence="2" id="KW-0812">Transmembrane</keyword>
<evidence type="ECO:0000313" key="3">
    <source>
        <dbReference type="EMBL" id="KAJ8972743.1"/>
    </source>
</evidence>
<evidence type="ECO:0000256" key="2">
    <source>
        <dbReference type="SAM" id="Phobius"/>
    </source>
</evidence>
<feature type="transmembrane region" description="Helical" evidence="2">
    <location>
        <begin position="114"/>
        <end position="131"/>
    </location>
</feature>
<feature type="region of interest" description="Disordered" evidence="1">
    <location>
        <begin position="1"/>
        <end position="89"/>
    </location>
</feature>
<protein>
    <submittedName>
        <fullName evidence="3">Uncharacterized protein</fullName>
    </submittedName>
</protein>
<organism evidence="3 4">
    <name type="scientific">Molorchus minor</name>
    <dbReference type="NCBI Taxonomy" id="1323400"/>
    <lineage>
        <taxon>Eukaryota</taxon>
        <taxon>Metazoa</taxon>
        <taxon>Ecdysozoa</taxon>
        <taxon>Arthropoda</taxon>
        <taxon>Hexapoda</taxon>
        <taxon>Insecta</taxon>
        <taxon>Pterygota</taxon>
        <taxon>Neoptera</taxon>
        <taxon>Endopterygota</taxon>
        <taxon>Coleoptera</taxon>
        <taxon>Polyphaga</taxon>
        <taxon>Cucujiformia</taxon>
        <taxon>Chrysomeloidea</taxon>
        <taxon>Cerambycidae</taxon>
        <taxon>Lamiinae</taxon>
        <taxon>Monochamini</taxon>
        <taxon>Molorchus</taxon>
    </lineage>
</organism>
<feature type="compositionally biased region" description="Basic and acidic residues" evidence="1">
    <location>
        <begin position="1"/>
        <end position="17"/>
    </location>
</feature>
<evidence type="ECO:0000256" key="1">
    <source>
        <dbReference type="SAM" id="MobiDB-lite"/>
    </source>
</evidence>
<sequence length="196" mass="22024">MREAVEEFEQLKQETPQKKKKKKRKLEALNNTGEATDNGPDAIEENLEPPKKKKKKKSKSLNETAEEMSEINGSIAEESESPKKKKIKKKKVKQDELITNLATPHSRFKCLKGIGGWFMGDVGLLANWFILGDGPVLGLLTNKLSKSMFMLPEFFHVAPTLTFLFFISFSELLFVMEDTGCKASAEVGVNNEPENC</sequence>
<dbReference type="EMBL" id="JAPWTJ010001305">
    <property type="protein sequence ID" value="KAJ8972743.1"/>
    <property type="molecule type" value="Genomic_DNA"/>
</dbReference>
<keyword evidence="2" id="KW-0472">Membrane</keyword>
<keyword evidence="4" id="KW-1185">Reference proteome</keyword>
<reference evidence="3" key="1">
    <citation type="journal article" date="2023" name="Insect Mol. Biol.">
        <title>Genome sequencing provides insights into the evolution of gene families encoding plant cell wall-degrading enzymes in longhorned beetles.</title>
        <authorList>
            <person name="Shin N.R."/>
            <person name="Okamura Y."/>
            <person name="Kirsch R."/>
            <person name="Pauchet Y."/>
        </authorList>
    </citation>
    <scope>NUCLEOTIDE SEQUENCE</scope>
    <source>
        <strain evidence="3">MMC_N1</strain>
    </source>
</reference>
<gene>
    <name evidence="3" type="ORF">NQ317_013797</name>
</gene>
<dbReference type="Proteomes" id="UP001162164">
    <property type="component" value="Unassembled WGS sequence"/>
</dbReference>
<keyword evidence="2" id="KW-1133">Transmembrane helix</keyword>
<accession>A0ABQ9J3T2</accession>